<dbReference type="EMBL" id="JARQZJ010000143">
    <property type="protein sequence ID" value="KAK9893012.1"/>
    <property type="molecule type" value="Genomic_DNA"/>
</dbReference>
<dbReference type="Proteomes" id="UP001431783">
    <property type="component" value="Unassembled WGS sequence"/>
</dbReference>
<keyword evidence="1" id="KW-0479">Metal-binding</keyword>
<dbReference type="SMART" id="SM00355">
    <property type="entry name" value="ZnF_C2H2"/>
    <property type="match status" value="2"/>
</dbReference>
<dbReference type="AlphaFoldDB" id="A0AAW1VJF4"/>
<gene>
    <name evidence="3" type="ORF">WA026_023225</name>
</gene>
<name>A0AAW1VJF4_9CUCU</name>
<dbReference type="InterPro" id="IPR013087">
    <property type="entry name" value="Znf_C2H2_type"/>
</dbReference>
<keyword evidence="1" id="KW-0862">Zinc</keyword>
<keyword evidence="1" id="KW-0863">Zinc-finger</keyword>
<dbReference type="Gene3D" id="3.30.160.60">
    <property type="entry name" value="Classic Zinc Finger"/>
    <property type="match status" value="1"/>
</dbReference>
<feature type="domain" description="C2H2-type" evidence="2">
    <location>
        <begin position="39"/>
        <end position="66"/>
    </location>
</feature>
<dbReference type="Pfam" id="PF00096">
    <property type="entry name" value="zf-C2H2"/>
    <property type="match status" value="2"/>
</dbReference>
<dbReference type="GO" id="GO:0008270">
    <property type="term" value="F:zinc ion binding"/>
    <property type="evidence" value="ECO:0007669"/>
    <property type="project" value="UniProtKB-KW"/>
</dbReference>
<accession>A0AAW1VJF4</accession>
<evidence type="ECO:0000259" key="2">
    <source>
        <dbReference type="PROSITE" id="PS50157"/>
    </source>
</evidence>
<sequence length="97" mass="11513">MVKTSNGKTGYEQGAFKYRNGFEVNKPETTSKLPDRFEYKCQACDKIYRNPESLKSHKQKDCGKDKCFCCFICHKSFKRKHDLRKHMVRVHDGVYFH</sequence>
<protein>
    <recommendedName>
        <fullName evidence="2">C2H2-type domain-containing protein</fullName>
    </recommendedName>
</protein>
<evidence type="ECO:0000313" key="3">
    <source>
        <dbReference type="EMBL" id="KAK9893012.1"/>
    </source>
</evidence>
<comment type="caution">
    <text evidence="3">The sequence shown here is derived from an EMBL/GenBank/DDBJ whole genome shotgun (WGS) entry which is preliminary data.</text>
</comment>
<organism evidence="3 4">
    <name type="scientific">Henosepilachna vigintioctopunctata</name>
    <dbReference type="NCBI Taxonomy" id="420089"/>
    <lineage>
        <taxon>Eukaryota</taxon>
        <taxon>Metazoa</taxon>
        <taxon>Ecdysozoa</taxon>
        <taxon>Arthropoda</taxon>
        <taxon>Hexapoda</taxon>
        <taxon>Insecta</taxon>
        <taxon>Pterygota</taxon>
        <taxon>Neoptera</taxon>
        <taxon>Endopterygota</taxon>
        <taxon>Coleoptera</taxon>
        <taxon>Polyphaga</taxon>
        <taxon>Cucujiformia</taxon>
        <taxon>Coccinelloidea</taxon>
        <taxon>Coccinellidae</taxon>
        <taxon>Epilachninae</taxon>
        <taxon>Epilachnini</taxon>
        <taxon>Henosepilachna</taxon>
    </lineage>
</organism>
<evidence type="ECO:0000313" key="4">
    <source>
        <dbReference type="Proteomes" id="UP001431783"/>
    </source>
</evidence>
<keyword evidence="4" id="KW-1185">Reference proteome</keyword>
<dbReference type="PROSITE" id="PS50157">
    <property type="entry name" value="ZINC_FINGER_C2H2_2"/>
    <property type="match status" value="2"/>
</dbReference>
<proteinExistence type="predicted"/>
<reference evidence="3 4" key="1">
    <citation type="submission" date="2023-03" db="EMBL/GenBank/DDBJ databases">
        <title>Genome insight into feeding habits of ladybird beetles.</title>
        <authorList>
            <person name="Li H.-S."/>
            <person name="Huang Y.-H."/>
            <person name="Pang H."/>
        </authorList>
    </citation>
    <scope>NUCLEOTIDE SEQUENCE [LARGE SCALE GENOMIC DNA]</scope>
    <source>
        <strain evidence="3">SYSU_2023b</strain>
        <tissue evidence="3">Whole body</tissue>
    </source>
</reference>
<dbReference type="InterPro" id="IPR036236">
    <property type="entry name" value="Znf_C2H2_sf"/>
</dbReference>
<dbReference type="SUPFAM" id="SSF57667">
    <property type="entry name" value="beta-beta-alpha zinc fingers"/>
    <property type="match status" value="1"/>
</dbReference>
<feature type="domain" description="C2H2-type" evidence="2">
    <location>
        <begin position="68"/>
        <end position="93"/>
    </location>
</feature>
<dbReference type="PROSITE" id="PS00028">
    <property type="entry name" value="ZINC_FINGER_C2H2_1"/>
    <property type="match status" value="1"/>
</dbReference>
<evidence type="ECO:0000256" key="1">
    <source>
        <dbReference type="PROSITE-ProRule" id="PRU00042"/>
    </source>
</evidence>